<dbReference type="PANTHER" id="PTHR43037:SF1">
    <property type="entry name" value="BLL1128 PROTEIN"/>
    <property type="match status" value="1"/>
</dbReference>
<evidence type="ECO:0000313" key="6">
    <source>
        <dbReference type="Proteomes" id="UP000236736"/>
    </source>
</evidence>
<proteinExistence type="predicted"/>
<evidence type="ECO:0000259" key="4">
    <source>
        <dbReference type="Pfam" id="PF18435"/>
    </source>
</evidence>
<feature type="chain" id="PRO_5009288762" evidence="2">
    <location>
        <begin position="22"/>
        <end position="436"/>
    </location>
</feature>
<dbReference type="GO" id="GO:0008236">
    <property type="term" value="F:serine-type peptidase activity"/>
    <property type="evidence" value="ECO:0007669"/>
    <property type="project" value="InterPro"/>
</dbReference>
<reference evidence="6" key="1">
    <citation type="submission" date="2016-10" db="EMBL/GenBank/DDBJ databases">
        <authorList>
            <person name="Varghese N."/>
            <person name="Submissions S."/>
        </authorList>
    </citation>
    <scope>NUCLEOTIDE SEQUENCE [LARGE SCALE GENOMIC DNA]</scope>
    <source>
        <strain evidence="6">DSM 17298</strain>
    </source>
</reference>
<protein>
    <submittedName>
        <fullName evidence="5">Predicted peptidase</fullName>
    </submittedName>
</protein>
<evidence type="ECO:0000256" key="2">
    <source>
        <dbReference type="SAM" id="SignalP"/>
    </source>
</evidence>
<dbReference type="Gene3D" id="2.60.40.2180">
    <property type="match status" value="1"/>
</dbReference>
<sequence>MKKYYCLFLSLLLFSSFPANAKTFPDRLHEEKTPLSAGDYTLVIEGFDWGPAVNKVILSLGETVTETNPTEFVVYASRSSSDGEISPTTASGQRSVVYSYLSDAKGNRTETGEFVTLVLAVSPVQAIGSPIQYFRSKGNVWIDYKLTVVQTSSGKVWNTEKGRIMPLVDQFDLNGKFKHSETLTLSYASYAPKSVSENAPLIIWLHGGGEGGTDPTIPLLGNRAANYASSEIQQFFGDGAYVLVPQAPTFWMQGENGMTRGQTNDIYNVALMALIQDFVKSNPKIDPKRIYVGGCSNGGYMSLKLILEHPDYFAAGYISALAYNNEFITDTQVQSIKNVPIWFVHSKDDSTTKPDETVVPLYKRLKEAGAKNVHFSYYDHVTDITGFYGGKDYHYPGHWSWIYSHANVARTDFDGSPVYVDGRPVSIMEWMAIQKK</sequence>
<dbReference type="Proteomes" id="UP000236736">
    <property type="component" value="Unassembled WGS sequence"/>
</dbReference>
<keyword evidence="6" id="KW-1185">Reference proteome</keyword>
<dbReference type="GO" id="GO:0006508">
    <property type="term" value="P:proteolysis"/>
    <property type="evidence" value="ECO:0007669"/>
    <property type="project" value="InterPro"/>
</dbReference>
<dbReference type="PANTHER" id="PTHR43037">
    <property type="entry name" value="UNNAMED PRODUCT-RELATED"/>
    <property type="match status" value="1"/>
</dbReference>
<dbReference type="InterPro" id="IPR050955">
    <property type="entry name" value="Plant_Biomass_Hydrol_Est"/>
</dbReference>
<dbReference type="InterPro" id="IPR041172">
    <property type="entry name" value="EstA_Ig-like_N"/>
</dbReference>
<evidence type="ECO:0000313" key="5">
    <source>
        <dbReference type="EMBL" id="SEG03709.1"/>
    </source>
</evidence>
<dbReference type="RefSeq" id="WP_103924925.1">
    <property type="nucleotide sequence ID" value="NZ_FNVR01000011.1"/>
</dbReference>
<dbReference type="EMBL" id="FNVR01000011">
    <property type="protein sequence ID" value="SEG03709.1"/>
    <property type="molecule type" value="Genomic_DNA"/>
</dbReference>
<dbReference type="STRING" id="1120964.GCA_001313265_03850"/>
<dbReference type="AlphaFoldDB" id="A0A1H5WVU7"/>
<dbReference type="OrthoDB" id="9764953at2"/>
<organism evidence="5 6">
    <name type="scientific">Algoriphagus boritolerans DSM 17298 = JCM 18970</name>
    <dbReference type="NCBI Taxonomy" id="1120964"/>
    <lineage>
        <taxon>Bacteria</taxon>
        <taxon>Pseudomonadati</taxon>
        <taxon>Bacteroidota</taxon>
        <taxon>Cytophagia</taxon>
        <taxon>Cytophagales</taxon>
        <taxon>Cyclobacteriaceae</taxon>
        <taxon>Algoriphagus</taxon>
    </lineage>
</organism>
<evidence type="ECO:0000259" key="3">
    <source>
        <dbReference type="Pfam" id="PF00326"/>
    </source>
</evidence>
<dbReference type="Pfam" id="PF18435">
    <property type="entry name" value="EstA_Ig_like"/>
    <property type="match status" value="1"/>
</dbReference>
<dbReference type="InterPro" id="IPR029058">
    <property type="entry name" value="AB_hydrolase_fold"/>
</dbReference>
<feature type="signal peptide" evidence="2">
    <location>
        <begin position="1"/>
        <end position="21"/>
    </location>
</feature>
<feature type="domain" description="Peptidase S9 prolyl oligopeptidase catalytic" evidence="3">
    <location>
        <begin position="272"/>
        <end position="324"/>
    </location>
</feature>
<dbReference type="Pfam" id="PF00326">
    <property type="entry name" value="Peptidase_S9"/>
    <property type="match status" value="1"/>
</dbReference>
<dbReference type="InterPro" id="IPR001375">
    <property type="entry name" value="Peptidase_S9_cat"/>
</dbReference>
<accession>A0A1H5WVU7</accession>
<keyword evidence="1 2" id="KW-0732">Signal</keyword>
<dbReference type="SUPFAM" id="SSF53474">
    <property type="entry name" value="alpha/beta-Hydrolases"/>
    <property type="match status" value="1"/>
</dbReference>
<feature type="domain" description="Esterase Ig-like N-terminal" evidence="4">
    <location>
        <begin position="39"/>
        <end position="153"/>
    </location>
</feature>
<evidence type="ECO:0000256" key="1">
    <source>
        <dbReference type="ARBA" id="ARBA00022729"/>
    </source>
</evidence>
<dbReference type="Gene3D" id="3.40.50.1820">
    <property type="entry name" value="alpha/beta hydrolase"/>
    <property type="match status" value="1"/>
</dbReference>
<name>A0A1H5WVU7_9BACT</name>
<gene>
    <name evidence="5" type="ORF">SAMN03080598_02267</name>
</gene>